<keyword evidence="2" id="KW-1185">Reference proteome</keyword>
<proteinExistence type="predicted"/>
<name>A0ABM9ZXX2_9BACT</name>
<protein>
    <submittedName>
        <fullName evidence="1">Uncharacterized protein</fullName>
    </submittedName>
</protein>
<organism evidence="1 2">
    <name type="scientific">Pyramidobacter piscolens W5455</name>
    <dbReference type="NCBI Taxonomy" id="352165"/>
    <lineage>
        <taxon>Bacteria</taxon>
        <taxon>Thermotogati</taxon>
        <taxon>Synergistota</taxon>
        <taxon>Synergistia</taxon>
        <taxon>Synergistales</taxon>
        <taxon>Dethiosulfovibrionaceae</taxon>
        <taxon>Pyramidobacter</taxon>
    </lineage>
</organism>
<dbReference type="EMBL" id="ADFP01000015">
    <property type="protein sequence ID" value="EFB91823.1"/>
    <property type="molecule type" value="Genomic_DNA"/>
</dbReference>
<evidence type="ECO:0000313" key="1">
    <source>
        <dbReference type="EMBL" id="EFB91823.1"/>
    </source>
</evidence>
<reference evidence="1 2" key="1">
    <citation type="submission" date="2009-12" db="EMBL/GenBank/DDBJ databases">
        <authorList>
            <person name="Shrivastava S."/>
            <person name="Madupu R."/>
            <person name="Durkin A.S."/>
            <person name="Torralba M."/>
            <person name="Methe B."/>
            <person name="Sutton G.G."/>
            <person name="Strausberg R.L."/>
            <person name="Nelson K.E."/>
        </authorList>
    </citation>
    <scope>NUCLEOTIDE SEQUENCE [LARGE SCALE GENOMIC DNA]</scope>
    <source>
        <strain evidence="1 2">W5455</strain>
    </source>
</reference>
<gene>
    <name evidence="1" type="ORF">HMPREF7215_1421</name>
</gene>
<comment type="caution">
    <text evidence="1">The sequence shown here is derived from an EMBL/GenBank/DDBJ whole genome shotgun (WGS) entry which is preliminary data.</text>
</comment>
<sequence>MSLTSKRENNIRCEPGFRNDPQEMFHVEHFASKKTGILTSRLFGGASAPFALVS</sequence>
<accession>A0ABM9ZXX2</accession>
<evidence type="ECO:0000313" key="2">
    <source>
        <dbReference type="Proteomes" id="UP000006462"/>
    </source>
</evidence>
<dbReference type="Proteomes" id="UP000006462">
    <property type="component" value="Unassembled WGS sequence"/>
</dbReference>